<sequence>MVKIPVKFNRVAAVFAEGAKIRTHDESSGSEHSESVDLSDLVNLFIEREITGKRESEEDVKEKDDNEIELQRNSPNSELKDSLKKLLGCENDGVKRRIHAEVEKAYKELGDYSSSELKRRLMARLRDRGFNAGLCKSKWEKKGGCIPGDYEYIDVNVGATRYAIEVFLAEEFKIARPTDFYASLLQLFLPIFVGKMDELNQIVRLMCSAIKKSMKRVKIHVPPWRRLAYMQAKWFGSYKRTINEIPVRNGYSSSEYLSQKRTVGFVPVLVRLPEISFYCREDFARQGGTGARLGNLASALKDSGVLLER</sequence>
<feature type="compositionally biased region" description="Basic and acidic residues" evidence="1">
    <location>
        <begin position="55"/>
        <end position="64"/>
    </location>
</feature>
<reference evidence="2" key="1">
    <citation type="submission" date="2023-05" db="EMBL/GenBank/DDBJ databases">
        <authorList>
            <person name="Huff M."/>
        </authorList>
    </citation>
    <scope>NUCLEOTIDE SEQUENCE</scope>
</reference>
<evidence type="ECO:0000313" key="2">
    <source>
        <dbReference type="EMBL" id="CAI9783962.1"/>
    </source>
</evidence>
<protein>
    <recommendedName>
        <fullName evidence="4">DUF506 family protein</fullName>
    </recommendedName>
</protein>
<name>A0AAD2A9E8_9LAMI</name>
<dbReference type="PANTHER" id="PTHR31579:SF42">
    <property type="entry name" value="DUF506 FAMILY PROTEIN (DUF506)"/>
    <property type="match status" value="1"/>
</dbReference>
<dbReference type="NCBIfam" id="TIGR01615">
    <property type="entry name" value="A_thal_3542"/>
    <property type="match status" value="1"/>
</dbReference>
<accession>A0AAD2A9E8</accession>
<evidence type="ECO:0000313" key="3">
    <source>
        <dbReference type="Proteomes" id="UP000834106"/>
    </source>
</evidence>
<organism evidence="2 3">
    <name type="scientific">Fraxinus pennsylvanica</name>
    <dbReference type="NCBI Taxonomy" id="56036"/>
    <lineage>
        <taxon>Eukaryota</taxon>
        <taxon>Viridiplantae</taxon>
        <taxon>Streptophyta</taxon>
        <taxon>Embryophyta</taxon>
        <taxon>Tracheophyta</taxon>
        <taxon>Spermatophyta</taxon>
        <taxon>Magnoliopsida</taxon>
        <taxon>eudicotyledons</taxon>
        <taxon>Gunneridae</taxon>
        <taxon>Pentapetalae</taxon>
        <taxon>asterids</taxon>
        <taxon>lamiids</taxon>
        <taxon>Lamiales</taxon>
        <taxon>Oleaceae</taxon>
        <taxon>Oleeae</taxon>
        <taxon>Fraxinus</taxon>
    </lineage>
</organism>
<proteinExistence type="predicted"/>
<dbReference type="InterPro" id="IPR006502">
    <property type="entry name" value="PDDEXK-like"/>
</dbReference>
<evidence type="ECO:0008006" key="4">
    <source>
        <dbReference type="Google" id="ProtNLM"/>
    </source>
</evidence>
<keyword evidence="3" id="KW-1185">Reference proteome</keyword>
<dbReference type="Proteomes" id="UP000834106">
    <property type="component" value="Chromosome 20"/>
</dbReference>
<evidence type="ECO:0000256" key="1">
    <source>
        <dbReference type="SAM" id="MobiDB-lite"/>
    </source>
</evidence>
<dbReference type="AlphaFoldDB" id="A0AAD2A9E8"/>
<dbReference type="EMBL" id="OU503055">
    <property type="protein sequence ID" value="CAI9783962.1"/>
    <property type="molecule type" value="Genomic_DNA"/>
</dbReference>
<gene>
    <name evidence="2" type="ORF">FPE_LOCUS31392</name>
</gene>
<feature type="region of interest" description="Disordered" evidence="1">
    <location>
        <begin position="55"/>
        <end position="74"/>
    </location>
</feature>
<dbReference type="PANTHER" id="PTHR31579">
    <property type="entry name" value="OS03G0796600 PROTEIN"/>
    <property type="match status" value="1"/>
</dbReference>
<dbReference type="Pfam" id="PF04720">
    <property type="entry name" value="PDDEXK_6"/>
    <property type="match status" value="1"/>
</dbReference>